<keyword evidence="6" id="KW-0677">Repeat</keyword>
<comment type="similarity">
    <text evidence="3 12">Belongs to the protein disulfide isomerase family.</text>
</comment>
<keyword evidence="9 13" id="KW-0413">Isomerase</keyword>
<dbReference type="EMBL" id="OVEO01000002">
    <property type="protein sequence ID" value="SPQ94492.1"/>
    <property type="molecule type" value="Genomic_DNA"/>
</dbReference>
<dbReference type="PANTHER" id="PTHR18929:SF132">
    <property type="entry name" value="PROTEIN DISULFIDE-ISOMERASE A3"/>
    <property type="match status" value="1"/>
</dbReference>
<dbReference type="OrthoDB" id="427280at2759"/>
<geneLocation type="mitochondrion" evidence="18"/>
<dbReference type="OMA" id="FFGMKKD"/>
<dbReference type="STRING" id="37360.A0A0G4ISS0"/>
<sequence>MCNSAVVGHVHPRSRTCRRRRRAAIFHLRFWGGGVGWMALRVVAWLGVAAVLACAVLAKEADGDVLVLTTSSFDDALKDHKNVLVEFYAPWCGHCKALAPEYEKAATHLKKDKVGAKLAKVDCTEEKEVCERYKVQGYPTLKWFSDGVAREYDGGRKADAIAGYVKRFSGPAVVDLASAEDVAKFTKDVGIKAVAFLKKDSKHRAVVDKVAEKLRADVSFAVAPYKVVGEVDAESAKAEAPVFLIFLPFAESPVRYTGNAFDKSSLEEFIKAESFPLVAEISPENYKSYVDRGLPLVWAFLDKSGRDDHIAVLKEAAKESKGKLSWVWLDAVDYARHAENMGLSDKWPGVVIDDQANKKKYLYPEDSSFAAGDLSSWAQKVLDGDVAPFVKSEEVPEDNSGPLTKIVGKNYDEIVLDDSKDVLLEFYAPWCGHCQQLAPKYKTLADMFADDKSVVIAQVDGTQNDIPLEIQGFPTIFFFPAGKKSNPLTYQGERSVAAIAKFIADKSTTLSADRKKAVSSLSDDGAEDEEEPSGDDDEDKEEL</sequence>
<feature type="domain" description="Thioredoxin" evidence="16">
    <location>
        <begin position="381"/>
        <end position="508"/>
    </location>
</feature>
<dbReference type="EC" id="5.3.4.1" evidence="4 13"/>
<dbReference type="PANTHER" id="PTHR18929">
    <property type="entry name" value="PROTEIN DISULFIDE ISOMERASE"/>
    <property type="match status" value="1"/>
</dbReference>
<dbReference type="EMBL" id="CDSF01000084">
    <property type="protein sequence ID" value="CEO98408.1"/>
    <property type="molecule type" value="Genomic_DNA"/>
</dbReference>
<feature type="transmembrane region" description="Helical" evidence="15">
    <location>
        <begin position="28"/>
        <end position="58"/>
    </location>
</feature>
<keyword evidence="18" id="KW-0496">Mitochondrion</keyword>
<dbReference type="InterPro" id="IPR036249">
    <property type="entry name" value="Thioredoxin-like_sf"/>
</dbReference>
<dbReference type="NCBIfam" id="TIGR01126">
    <property type="entry name" value="pdi_dom"/>
    <property type="match status" value="2"/>
</dbReference>
<dbReference type="CDD" id="cd02982">
    <property type="entry name" value="PDI_b'_family"/>
    <property type="match status" value="1"/>
</dbReference>
<feature type="compositionally biased region" description="Acidic residues" evidence="14">
    <location>
        <begin position="524"/>
        <end position="543"/>
    </location>
</feature>
<keyword evidence="19" id="KW-1185">Reference proteome</keyword>
<dbReference type="InterPro" id="IPR013766">
    <property type="entry name" value="Thioredoxin_domain"/>
</dbReference>
<evidence type="ECO:0000256" key="13">
    <source>
        <dbReference type="RuleBase" id="RU361130"/>
    </source>
</evidence>
<dbReference type="Gene3D" id="3.40.30.10">
    <property type="entry name" value="Glutaredoxin"/>
    <property type="match status" value="4"/>
</dbReference>
<evidence type="ECO:0000256" key="8">
    <source>
        <dbReference type="ARBA" id="ARBA00023157"/>
    </source>
</evidence>
<evidence type="ECO:0000256" key="2">
    <source>
        <dbReference type="ARBA" id="ARBA00004319"/>
    </source>
</evidence>
<dbReference type="CDD" id="cd02961">
    <property type="entry name" value="PDI_a_family"/>
    <property type="match status" value="1"/>
</dbReference>
<protein>
    <recommendedName>
        <fullName evidence="4 13">Protein disulfide-isomerase</fullName>
        <ecNumber evidence="4 13">5.3.4.1</ecNumber>
    </recommendedName>
</protein>
<keyword evidence="15" id="KW-0472">Membrane</keyword>
<dbReference type="Pfam" id="PF13848">
    <property type="entry name" value="Thioredoxin_6"/>
    <property type="match status" value="1"/>
</dbReference>
<comment type="catalytic activity">
    <reaction evidence="1 13">
        <text>Catalyzes the rearrangement of -S-S- bonds in proteins.</text>
        <dbReference type="EC" id="5.3.4.1"/>
    </reaction>
</comment>
<dbReference type="PROSITE" id="PS51352">
    <property type="entry name" value="THIOREDOXIN_2"/>
    <property type="match status" value="2"/>
</dbReference>
<reference evidence="17 19" key="1">
    <citation type="submission" date="2015-02" db="EMBL/GenBank/DDBJ databases">
        <authorList>
            <person name="Chooi Y.-H."/>
        </authorList>
    </citation>
    <scope>NUCLEOTIDE SEQUENCE [LARGE SCALE GENOMIC DNA]</scope>
    <source>
        <strain evidence="17">E3</strain>
    </source>
</reference>
<evidence type="ECO:0000256" key="15">
    <source>
        <dbReference type="SAM" id="Phobius"/>
    </source>
</evidence>
<evidence type="ECO:0000256" key="9">
    <source>
        <dbReference type="ARBA" id="ARBA00023235"/>
    </source>
</evidence>
<keyword evidence="10 11" id="KW-0676">Redox-active center</keyword>
<evidence type="ECO:0000313" key="18">
    <source>
        <dbReference type="EMBL" id="SPQ94492.1"/>
    </source>
</evidence>
<evidence type="ECO:0000313" key="19">
    <source>
        <dbReference type="Proteomes" id="UP000039324"/>
    </source>
</evidence>
<dbReference type="FunFam" id="3.40.30.10:FF:000023">
    <property type="entry name" value="Protein disulfide-isomerase"/>
    <property type="match status" value="1"/>
</dbReference>
<dbReference type="CDD" id="cd02995">
    <property type="entry name" value="PDI_a_PDI_a'_C"/>
    <property type="match status" value="1"/>
</dbReference>
<name>A0A0G4ISS0_PLABS</name>
<evidence type="ECO:0000256" key="14">
    <source>
        <dbReference type="SAM" id="MobiDB-lite"/>
    </source>
</evidence>
<evidence type="ECO:0000256" key="11">
    <source>
        <dbReference type="PIRSR" id="PIRSR605792-51"/>
    </source>
</evidence>
<evidence type="ECO:0000256" key="5">
    <source>
        <dbReference type="ARBA" id="ARBA00022729"/>
    </source>
</evidence>
<feature type="disulfide bond" description="Redox-active" evidence="11">
    <location>
        <begin position="431"/>
        <end position="434"/>
    </location>
</feature>
<evidence type="ECO:0000256" key="10">
    <source>
        <dbReference type="ARBA" id="ARBA00023284"/>
    </source>
</evidence>
<keyword evidence="15" id="KW-0812">Transmembrane</keyword>
<accession>A0A0G4ISS0</accession>
<dbReference type="InterPro" id="IPR005792">
    <property type="entry name" value="Prot_disulphide_isomerase"/>
</dbReference>
<feature type="domain" description="Thioredoxin" evidence="16">
    <location>
        <begin position="46"/>
        <end position="170"/>
    </location>
</feature>
<dbReference type="GO" id="GO:0003756">
    <property type="term" value="F:protein disulfide isomerase activity"/>
    <property type="evidence" value="ECO:0007669"/>
    <property type="project" value="UniProtKB-EC"/>
</dbReference>
<evidence type="ECO:0000259" key="16">
    <source>
        <dbReference type="PROSITE" id="PS51352"/>
    </source>
</evidence>
<gene>
    <name evidence="17" type="ORF">PBRA_006522</name>
    <name evidence="18" type="ORF">PLBR_LOCUS1707</name>
</gene>
<evidence type="ECO:0000256" key="3">
    <source>
        <dbReference type="ARBA" id="ARBA00006347"/>
    </source>
</evidence>
<comment type="subcellular location">
    <subcellularLocation>
        <location evidence="2">Endoplasmic reticulum lumen</location>
    </subcellularLocation>
</comment>
<dbReference type="Proteomes" id="UP000039324">
    <property type="component" value="Unassembled WGS sequence"/>
</dbReference>
<evidence type="ECO:0000256" key="1">
    <source>
        <dbReference type="ARBA" id="ARBA00001182"/>
    </source>
</evidence>
<keyword evidence="5" id="KW-0732">Signal</keyword>
<dbReference type="Pfam" id="PF00085">
    <property type="entry name" value="Thioredoxin"/>
    <property type="match status" value="2"/>
</dbReference>
<evidence type="ECO:0000256" key="7">
    <source>
        <dbReference type="ARBA" id="ARBA00022824"/>
    </source>
</evidence>
<keyword evidence="8 11" id="KW-1015">Disulfide bond</keyword>
<reference evidence="18 20" key="2">
    <citation type="submission" date="2018-03" db="EMBL/GenBank/DDBJ databases">
        <authorList>
            <person name="Fogelqvist J."/>
        </authorList>
    </citation>
    <scope>NUCLEOTIDE SEQUENCE [LARGE SCALE GENOMIC DNA]</scope>
</reference>
<dbReference type="PROSITE" id="PS00194">
    <property type="entry name" value="THIOREDOXIN_1"/>
    <property type="match status" value="2"/>
</dbReference>
<evidence type="ECO:0000256" key="6">
    <source>
        <dbReference type="ARBA" id="ARBA00022737"/>
    </source>
</evidence>
<evidence type="ECO:0000256" key="4">
    <source>
        <dbReference type="ARBA" id="ARBA00012723"/>
    </source>
</evidence>
<dbReference type="NCBIfam" id="TIGR01130">
    <property type="entry name" value="ER_PDI_fam"/>
    <property type="match status" value="1"/>
</dbReference>
<dbReference type="GO" id="GO:0034976">
    <property type="term" value="P:response to endoplasmic reticulum stress"/>
    <property type="evidence" value="ECO:0007669"/>
    <property type="project" value="TreeGrafter"/>
</dbReference>
<dbReference type="AlphaFoldDB" id="A0A0G4ISS0"/>
<dbReference type="SUPFAM" id="SSF52833">
    <property type="entry name" value="Thioredoxin-like"/>
    <property type="match status" value="4"/>
</dbReference>
<dbReference type="InterPro" id="IPR005788">
    <property type="entry name" value="PDI_thioredoxin-like_dom"/>
</dbReference>
<dbReference type="CDD" id="cd02981">
    <property type="entry name" value="PDI_b_family"/>
    <property type="match status" value="1"/>
</dbReference>
<keyword evidence="7" id="KW-0256">Endoplasmic reticulum</keyword>
<keyword evidence="15" id="KW-1133">Transmembrane helix</keyword>
<dbReference type="GO" id="GO:0005788">
    <property type="term" value="C:endoplasmic reticulum lumen"/>
    <property type="evidence" value="ECO:0007669"/>
    <property type="project" value="UniProtKB-SubCell"/>
</dbReference>
<dbReference type="InterPro" id="IPR017937">
    <property type="entry name" value="Thioredoxin_CS"/>
</dbReference>
<evidence type="ECO:0000313" key="17">
    <source>
        <dbReference type="EMBL" id="CEO98408.1"/>
    </source>
</evidence>
<dbReference type="GO" id="GO:0006457">
    <property type="term" value="P:protein folding"/>
    <property type="evidence" value="ECO:0007669"/>
    <property type="project" value="TreeGrafter"/>
</dbReference>
<evidence type="ECO:0000256" key="12">
    <source>
        <dbReference type="RuleBase" id="RU004208"/>
    </source>
</evidence>
<feature type="disulfide bond" description="Redox-active" evidence="11">
    <location>
        <begin position="92"/>
        <end position="95"/>
    </location>
</feature>
<feature type="region of interest" description="Disordered" evidence="14">
    <location>
        <begin position="511"/>
        <end position="543"/>
    </location>
</feature>
<dbReference type="PRINTS" id="PR00421">
    <property type="entry name" value="THIOREDOXIN"/>
</dbReference>
<evidence type="ECO:0000313" key="20">
    <source>
        <dbReference type="Proteomes" id="UP000290189"/>
    </source>
</evidence>
<organism evidence="17 19">
    <name type="scientific">Plasmodiophora brassicae</name>
    <name type="common">Clubroot disease agent</name>
    <dbReference type="NCBI Taxonomy" id="37360"/>
    <lineage>
        <taxon>Eukaryota</taxon>
        <taxon>Sar</taxon>
        <taxon>Rhizaria</taxon>
        <taxon>Endomyxa</taxon>
        <taxon>Phytomyxea</taxon>
        <taxon>Plasmodiophorida</taxon>
        <taxon>Plasmodiophoridae</taxon>
        <taxon>Plasmodiophora</taxon>
    </lineage>
</organism>
<proteinExistence type="inferred from homology"/>
<dbReference type="Proteomes" id="UP000290189">
    <property type="component" value="Unassembled WGS sequence"/>
</dbReference>